<evidence type="ECO:0000313" key="15">
    <source>
        <dbReference type="Proteomes" id="UP000279799"/>
    </source>
</evidence>
<evidence type="ECO:0000256" key="2">
    <source>
        <dbReference type="ARBA" id="ARBA00004442"/>
    </source>
</evidence>
<evidence type="ECO:0000256" key="3">
    <source>
        <dbReference type="ARBA" id="ARBA00005848"/>
    </source>
</evidence>
<keyword evidence="5" id="KW-1134">Transmembrane beta strand</keyword>
<evidence type="ECO:0000256" key="1">
    <source>
        <dbReference type="ARBA" id="ARBA00004241"/>
    </source>
</evidence>
<evidence type="ECO:0000256" key="10">
    <source>
        <dbReference type="ARBA" id="ARBA00023237"/>
    </source>
</evidence>
<dbReference type="Gene3D" id="2.150.10.10">
    <property type="entry name" value="Serralysin-like metalloprotease, C-terminal"/>
    <property type="match status" value="1"/>
</dbReference>
<dbReference type="InterPro" id="IPR011049">
    <property type="entry name" value="Serralysin-like_metalloprot_C"/>
</dbReference>
<keyword evidence="8" id="KW-0653">Protein transport</keyword>
<dbReference type="SUPFAM" id="SSF101967">
    <property type="entry name" value="Adhesin YadA, collagen-binding domain"/>
    <property type="match status" value="1"/>
</dbReference>
<keyword evidence="6" id="KW-0812">Transmembrane</keyword>
<dbReference type="InterPro" id="IPR008635">
    <property type="entry name" value="Coiled_stalk_dom"/>
</dbReference>
<evidence type="ECO:0000256" key="7">
    <source>
        <dbReference type="ARBA" id="ARBA00022729"/>
    </source>
</evidence>
<evidence type="ECO:0000256" key="5">
    <source>
        <dbReference type="ARBA" id="ARBA00022452"/>
    </source>
</evidence>
<dbReference type="GO" id="GO:0009986">
    <property type="term" value="C:cell surface"/>
    <property type="evidence" value="ECO:0007669"/>
    <property type="project" value="UniProtKB-SubCell"/>
</dbReference>
<dbReference type="AlphaFoldDB" id="A0A448TSD8"/>
<evidence type="ECO:0000256" key="4">
    <source>
        <dbReference type="ARBA" id="ARBA00022448"/>
    </source>
</evidence>
<keyword evidence="9" id="KW-0472">Membrane</keyword>
<dbReference type="RefSeq" id="WP_172594198.1">
    <property type="nucleotide sequence ID" value="NZ_LR134510.1"/>
</dbReference>
<dbReference type="Proteomes" id="UP000279799">
    <property type="component" value="Chromosome"/>
</dbReference>
<keyword evidence="15" id="KW-1185">Reference proteome</keyword>
<accession>A0A448TSD8</accession>
<evidence type="ECO:0000256" key="6">
    <source>
        <dbReference type="ARBA" id="ARBA00022692"/>
    </source>
</evidence>
<comment type="subcellular location">
    <subcellularLocation>
        <location evidence="2">Cell outer membrane</location>
    </subcellularLocation>
    <subcellularLocation>
        <location evidence="1">Cell surface</location>
    </subcellularLocation>
</comment>
<dbReference type="SUPFAM" id="SSF54523">
    <property type="entry name" value="Pili subunits"/>
    <property type="match status" value="1"/>
</dbReference>
<keyword evidence="10" id="KW-0998">Cell outer membrane</keyword>
<sequence length="408" mass="44872">MAFVAFSATSAFANVSTFRQEMNISADKNVNDVLMHRDEHLATVENESIGQDPLQVLWNEIKKNHSTITVDTDDMDHGTQRFELHDPVRAETNNKTGRFDDVKLPQYHSDDPDDSYDPDDEDVSSSSTDTQSTGCDPDCAYVKNNADPDNYPLNHQPLGIYGSDTNIHTDIGTLPAKDSTNSNKNKNPHLKGVVITLNHNLDLGFNGSVAIGKSKIQNGRLTVGETEIQDGSVSVSVDGPKITKQGIDSANKKITHVADGIISPTSQDAVTGRQLYHFRQLINRPVMPDLTQVNLRIAHTDYQLGYLNREMVHLNQRIKYLNQKVDAYDKRAERGIATAMAMSGLPQPTMAGDSMMAVAGSEYHGHSSIAIGYSEVSDNDKEVLKFDTATNLDGKSDIAATIGYGYQW</sequence>
<dbReference type="KEGG" id="adp:NCTC12871_00152"/>
<dbReference type="Pfam" id="PF03895">
    <property type="entry name" value="YadA_anchor"/>
    <property type="match status" value="1"/>
</dbReference>
<organism evidence="14 15">
    <name type="scientific">Actinobacillus delphinicola</name>
    <dbReference type="NCBI Taxonomy" id="51161"/>
    <lineage>
        <taxon>Bacteria</taxon>
        <taxon>Pseudomonadati</taxon>
        <taxon>Pseudomonadota</taxon>
        <taxon>Gammaproteobacteria</taxon>
        <taxon>Pasteurellales</taxon>
        <taxon>Pasteurellaceae</taxon>
        <taxon>Actinobacillus</taxon>
    </lineage>
</organism>
<dbReference type="InterPro" id="IPR005594">
    <property type="entry name" value="YadA_C"/>
</dbReference>
<evidence type="ECO:0000256" key="9">
    <source>
        <dbReference type="ARBA" id="ARBA00023136"/>
    </source>
</evidence>
<dbReference type="InterPro" id="IPR045584">
    <property type="entry name" value="Pilin-like"/>
</dbReference>
<protein>
    <submittedName>
        <fullName evidence="14">YadA domain-containing protein</fullName>
    </submittedName>
</protein>
<proteinExistence type="inferred from homology"/>
<gene>
    <name evidence="14" type="ORF">NCTC12871_00152</name>
</gene>
<feature type="domain" description="Trimeric autotransporter adhesin YadA-like C-terminal membrane anchor" evidence="12">
    <location>
        <begin position="346"/>
        <end position="408"/>
    </location>
</feature>
<dbReference type="Gene3D" id="3.30.1300.30">
    <property type="entry name" value="GSPII I/J protein-like"/>
    <property type="match status" value="1"/>
</dbReference>
<feature type="region of interest" description="Disordered" evidence="11">
    <location>
        <begin position="82"/>
        <end position="137"/>
    </location>
</feature>
<evidence type="ECO:0000256" key="11">
    <source>
        <dbReference type="SAM" id="MobiDB-lite"/>
    </source>
</evidence>
<evidence type="ECO:0000313" key="14">
    <source>
        <dbReference type="EMBL" id="VEJ08743.1"/>
    </source>
</evidence>
<dbReference type="Pfam" id="PF05662">
    <property type="entry name" value="YadA_stalk"/>
    <property type="match status" value="1"/>
</dbReference>
<evidence type="ECO:0000259" key="13">
    <source>
        <dbReference type="Pfam" id="PF05662"/>
    </source>
</evidence>
<keyword evidence="4" id="KW-0813">Transport</keyword>
<dbReference type="EMBL" id="LR134510">
    <property type="protein sequence ID" value="VEJ08743.1"/>
    <property type="molecule type" value="Genomic_DNA"/>
</dbReference>
<feature type="compositionally biased region" description="Acidic residues" evidence="11">
    <location>
        <begin position="111"/>
        <end position="123"/>
    </location>
</feature>
<feature type="compositionally biased region" description="Low complexity" evidence="11">
    <location>
        <begin position="124"/>
        <end position="133"/>
    </location>
</feature>
<dbReference type="GO" id="GO:0015031">
    <property type="term" value="P:protein transport"/>
    <property type="evidence" value="ECO:0007669"/>
    <property type="project" value="UniProtKB-KW"/>
</dbReference>
<dbReference type="GO" id="GO:0009279">
    <property type="term" value="C:cell outer membrane"/>
    <property type="evidence" value="ECO:0007669"/>
    <property type="project" value="UniProtKB-SubCell"/>
</dbReference>
<evidence type="ECO:0000259" key="12">
    <source>
        <dbReference type="Pfam" id="PF03895"/>
    </source>
</evidence>
<feature type="domain" description="Trimeric autotransporter adhesin YadA-like stalk" evidence="13">
    <location>
        <begin position="253"/>
        <end position="280"/>
    </location>
</feature>
<evidence type="ECO:0000256" key="8">
    <source>
        <dbReference type="ARBA" id="ARBA00022927"/>
    </source>
</evidence>
<keyword evidence="7" id="KW-0732">Signal</keyword>
<name>A0A448TSD8_9PAST</name>
<comment type="similarity">
    <text evidence="3">Belongs to the autotransporter-2 (AT-2) (TC 1.B.40) family.</text>
</comment>
<reference evidence="14 15" key="1">
    <citation type="submission" date="2018-12" db="EMBL/GenBank/DDBJ databases">
        <authorList>
            <consortium name="Pathogen Informatics"/>
        </authorList>
    </citation>
    <scope>NUCLEOTIDE SEQUENCE [LARGE SCALE GENOMIC DNA]</scope>
    <source>
        <strain evidence="14 15">NCTC12871</strain>
    </source>
</reference>